<dbReference type="STRING" id="121845.A0A1S3D917"/>
<protein>
    <submittedName>
        <fullName evidence="2">Uncharacterized protein LOC103513750</fullName>
    </submittedName>
</protein>
<evidence type="ECO:0000313" key="1">
    <source>
        <dbReference type="Proteomes" id="UP000079169"/>
    </source>
</evidence>
<evidence type="ECO:0000313" key="2">
    <source>
        <dbReference type="RefSeq" id="XP_008476821.1"/>
    </source>
</evidence>
<dbReference type="GeneID" id="103513750"/>
<dbReference type="PaxDb" id="121845-A0A1S3D917"/>
<keyword evidence="1" id="KW-1185">Reference proteome</keyword>
<sequence>MAFSFLMNMFKPDSNPNKVVEVRPEKYSDRTVVSRHDCMILYGVQEEEYEIVLHRPWNSSNSSFSLFRTPNLLEAEETFAVMKHKIPVLVKISREVSSELLTHHKKITVLPTSNIFSDASFTL</sequence>
<accession>A0A1S3D917</accession>
<gene>
    <name evidence="2" type="primary">LOC103513750</name>
</gene>
<proteinExistence type="predicted"/>
<dbReference type="KEGG" id="dci:103513750"/>
<reference evidence="2" key="1">
    <citation type="submission" date="2025-08" db="UniProtKB">
        <authorList>
            <consortium name="RefSeq"/>
        </authorList>
    </citation>
    <scope>IDENTIFICATION</scope>
</reference>
<dbReference type="AlphaFoldDB" id="A0A1S3D917"/>
<name>A0A1S3D917_DIACI</name>
<dbReference type="Proteomes" id="UP000079169">
    <property type="component" value="Unplaced"/>
</dbReference>
<dbReference type="RefSeq" id="XP_008476821.1">
    <property type="nucleotide sequence ID" value="XM_008478599.3"/>
</dbReference>
<organism evidence="1 2">
    <name type="scientific">Diaphorina citri</name>
    <name type="common">Asian citrus psyllid</name>
    <dbReference type="NCBI Taxonomy" id="121845"/>
    <lineage>
        <taxon>Eukaryota</taxon>
        <taxon>Metazoa</taxon>
        <taxon>Ecdysozoa</taxon>
        <taxon>Arthropoda</taxon>
        <taxon>Hexapoda</taxon>
        <taxon>Insecta</taxon>
        <taxon>Pterygota</taxon>
        <taxon>Neoptera</taxon>
        <taxon>Paraneoptera</taxon>
        <taxon>Hemiptera</taxon>
        <taxon>Sternorrhyncha</taxon>
        <taxon>Psylloidea</taxon>
        <taxon>Psyllidae</taxon>
        <taxon>Diaphorininae</taxon>
        <taxon>Diaphorina</taxon>
    </lineage>
</organism>